<evidence type="ECO:0000259" key="6">
    <source>
        <dbReference type="PROSITE" id="PS51352"/>
    </source>
</evidence>
<keyword evidence="5" id="KW-0472">Membrane</keyword>
<evidence type="ECO:0000256" key="1">
    <source>
        <dbReference type="ARBA" id="ARBA00010996"/>
    </source>
</evidence>
<name>A0A4U1MKK4_9BACL</name>
<dbReference type="PROSITE" id="PS51352">
    <property type="entry name" value="THIOREDOXIN_2"/>
    <property type="match status" value="1"/>
</dbReference>
<comment type="caution">
    <text evidence="7">The sequence shown here is derived from an EMBL/GenBank/DDBJ whole genome shotgun (WGS) entry which is preliminary data.</text>
</comment>
<keyword evidence="2 3" id="KW-0186">Copper</keyword>
<dbReference type="CDD" id="cd02968">
    <property type="entry name" value="SCO"/>
    <property type="match status" value="1"/>
</dbReference>
<dbReference type="PANTHER" id="PTHR12151:SF25">
    <property type="entry name" value="LINALOOL DEHYDRATASE_ISOMERASE DOMAIN-CONTAINING PROTEIN"/>
    <property type="match status" value="1"/>
</dbReference>
<accession>A0A4U1MKK4</accession>
<comment type="similarity">
    <text evidence="1">Belongs to the SCO1/2 family.</text>
</comment>
<evidence type="ECO:0000256" key="4">
    <source>
        <dbReference type="PIRSR" id="PIRSR603782-2"/>
    </source>
</evidence>
<feature type="binding site" evidence="3">
    <location>
        <position position="153"/>
    </location>
    <ligand>
        <name>Cu cation</name>
        <dbReference type="ChEBI" id="CHEBI:23378"/>
    </ligand>
</feature>
<dbReference type="InterPro" id="IPR003782">
    <property type="entry name" value="SCO1/SenC"/>
</dbReference>
<feature type="domain" description="Thioredoxin" evidence="6">
    <location>
        <begin position="27"/>
        <end position="193"/>
    </location>
</feature>
<dbReference type="AlphaFoldDB" id="A0A4U1MKK4"/>
<dbReference type="InterPro" id="IPR036249">
    <property type="entry name" value="Thioredoxin-like_sf"/>
</dbReference>
<dbReference type="OrthoDB" id="9811998at2"/>
<gene>
    <name evidence="7" type="ORF">FBF83_10685</name>
</gene>
<evidence type="ECO:0000256" key="5">
    <source>
        <dbReference type="SAM" id="Phobius"/>
    </source>
</evidence>
<feature type="binding site" evidence="3">
    <location>
        <position position="63"/>
    </location>
    <ligand>
        <name>Cu cation</name>
        <dbReference type="ChEBI" id="CHEBI:23378"/>
    </ligand>
</feature>
<keyword evidence="5" id="KW-0812">Transmembrane</keyword>
<keyword evidence="3" id="KW-0479">Metal-binding</keyword>
<evidence type="ECO:0000256" key="2">
    <source>
        <dbReference type="ARBA" id="ARBA00023008"/>
    </source>
</evidence>
<dbReference type="SUPFAM" id="SSF52833">
    <property type="entry name" value="Thioredoxin-like"/>
    <property type="match status" value="1"/>
</dbReference>
<evidence type="ECO:0000256" key="3">
    <source>
        <dbReference type="PIRSR" id="PIRSR603782-1"/>
    </source>
</evidence>
<dbReference type="InterPro" id="IPR013766">
    <property type="entry name" value="Thioredoxin_domain"/>
</dbReference>
<protein>
    <submittedName>
        <fullName evidence="7">SCO family protein</fullName>
    </submittedName>
</protein>
<sequence length="194" mass="22376">MMRKIIYILVIVIGFCLVYFFWPHEELPVINEIKTFQLESVHDGTYDSDNTKVKIVSFFYTNCPDICPLTLSDMKELQNKLKEEKLFGTEVELVAITIDPEVDDVAKLKEYATLFKSDPKGWKWLTGSGEEIKKVTNTFNMVSQKMDDGFVTHSTTMYLVDGNQQIRGIYDMATAKQKVDNEKIMEDVHALLKK</sequence>
<dbReference type="Proteomes" id="UP000310541">
    <property type="component" value="Unassembled WGS sequence"/>
</dbReference>
<keyword evidence="4" id="KW-1015">Disulfide bond</keyword>
<keyword evidence="5" id="KW-1133">Transmembrane helix</keyword>
<dbReference type="EMBL" id="SWFM01000002">
    <property type="protein sequence ID" value="TKD71052.1"/>
    <property type="molecule type" value="Genomic_DNA"/>
</dbReference>
<feature type="disulfide bond" description="Redox-active" evidence="4">
    <location>
        <begin position="63"/>
        <end position="67"/>
    </location>
</feature>
<reference evidence="7 8" key="1">
    <citation type="submission" date="2019-04" db="EMBL/GenBank/DDBJ databases">
        <title>Genome sequence of Bacillus hwajinpoensis strain Y2.</title>
        <authorList>
            <person name="Fair J.L."/>
            <person name="Maclea K.S."/>
        </authorList>
    </citation>
    <scope>NUCLEOTIDE SEQUENCE [LARGE SCALE GENOMIC DNA]</scope>
    <source>
        <strain evidence="7 8">Y2</strain>
    </source>
</reference>
<organism evidence="7 8">
    <name type="scientific">Guptibacillus hwajinpoensis</name>
    <dbReference type="NCBI Taxonomy" id="208199"/>
    <lineage>
        <taxon>Bacteria</taxon>
        <taxon>Bacillati</taxon>
        <taxon>Bacillota</taxon>
        <taxon>Bacilli</taxon>
        <taxon>Bacillales</taxon>
        <taxon>Guptibacillaceae</taxon>
        <taxon>Guptibacillus</taxon>
    </lineage>
</organism>
<feature type="binding site" evidence="3">
    <location>
        <position position="67"/>
    </location>
    <ligand>
        <name>Cu cation</name>
        <dbReference type="ChEBI" id="CHEBI:23378"/>
    </ligand>
</feature>
<dbReference type="GO" id="GO:0046872">
    <property type="term" value="F:metal ion binding"/>
    <property type="evidence" value="ECO:0007669"/>
    <property type="project" value="UniProtKB-KW"/>
</dbReference>
<dbReference type="Pfam" id="PF02630">
    <property type="entry name" value="SCO1-SenC"/>
    <property type="match status" value="1"/>
</dbReference>
<evidence type="ECO:0000313" key="8">
    <source>
        <dbReference type="Proteomes" id="UP000310541"/>
    </source>
</evidence>
<dbReference type="PANTHER" id="PTHR12151">
    <property type="entry name" value="ELECTRON TRANSPORT PROTIN SCO1/SENC FAMILY MEMBER"/>
    <property type="match status" value="1"/>
</dbReference>
<dbReference type="Gene3D" id="3.40.30.10">
    <property type="entry name" value="Glutaredoxin"/>
    <property type="match status" value="1"/>
</dbReference>
<feature type="transmembrane region" description="Helical" evidence="5">
    <location>
        <begin position="5"/>
        <end position="22"/>
    </location>
</feature>
<proteinExistence type="inferred from homology"/>
<evidence type="ECO:0000313" key="7">
    <source>
        <dbReference type="EMBL" id="TKD71052.1"/>
    </source>
</evidence>